<dbReference type="PROSITE" id="PS51677">
    <property type="entry name" value="NODB"/>
    <property type="match status" value="1"/>
</dbReference>
<dbReference type="GO" id="GO:0016810">
    <property type="term" value="F:hydrolase activity, acting on carbon-nitrogen (but not peptide) bonds"/>
    <property type="evidence" value="ECO:0007669"/>
    <property type="project" value="InterPro"/>
</dbReference>
<reference evidence="2" key="2">
    <citation type="journal article" date="2021" name="Microorganisms">
        <title>Extensive Genome Exploration of Clostridium botulinum Group III Field Strains.</title>
        <authorList>
            <person name="Fillo S."/>
            <person name="Giordani F."/>
            <person name="Tonon E."/>
            <person name="Drigo I."/>
            <person name="Anselmo A."/>
            <person name="Fortunato A."/>
            <person name="Lista F."/>
            <person name="Bano L."/>
        </authorList>
    </citation>
    <scope>NUCLEOTIDE SEQUENCE</scope>
    <source>
        <strain evidence="2">IZSVe-TV_9877_3_12</strain>
    </source>
</reference>
<accession>A0A9Q3V857</accession>
<dbReference type="InterPro" id="IPR011330">
    <property type="entry name" value="Glyco_hydro/deAcase_b/a-brl"/>
</dbReference>
<evidence type="ECO:0000313" key="2">
    <source>
        <dbReference type="EMBL" id="MCD3193703.1"/>
    </source>
</evidence>
<name>A0A9Q3V857_CLOBO</name>
<comment type="caution">
    <text evidence="2">The sequence shown here is derived from an EMBL/GenBank/DDBJ whole genome shotgun (WGS) entry which is preliminary data.</text>
</comment>
<dbReference type="GO" id="GO:0005975">
    <property type="term" value="P:carbohydrate metabolic process"/>
    <property type="evidence" value="ECO:0007669"/>
    <property type="project" value="InterPro"/>
</dbReference>
<dbReference type="Proteomes" id="UP000813637">
    <property type="component" value="Unassembled WGS sequence"/>
</dbReference>
<dbReference type="PANTHER" id="PTHR10587:SF125">
    <property type="entry name" value="POLYSACCHARIDE DEACETYLASE YHEN-RELATED"/>
    <property type="match status" value="1"/>
</dbReference>
<reference evidence="2" key="1">
    <citation type="submission" date="2020-02" db="EMBL/GenBank/DDBJ databases">
        <authorList>
            <person name="Fillo S."/>
            <person name="Giordani F."/>
            <person name="Tonon E."/>
            <person name="Drigo I."/>
            <person name="Anselmo A."/>
            <person name="Fortunato A."/>
            <person name="Bano L."/>
            <person name="Lista F."/>
        </authorList>
    </citation>
    <scope>NUCLEOTIDE SEQUENCE</scope>
    <source>
        <strain evidence="2">IZSVe-TV_9877_3_12</strain>
    </source>
</reference>
<dbReference type="SUPFAM" id="SSF88713">
    <property type="entry name" value="Glycoside hydrolase/deacetylase"/>
    <property type="match status" value="1"/>
</dbReference>
<dbReference type="Pfam" id="PF01522">
    <property type="entry name" value="Polysacc_deac_1"/>
    <property type="match status" value="1"/>
</dbReference>
<dbReference type="RefSeq" id="WP_153246252.1">
    <property type="nucleotide sequence ID" value="NZ_JAAMYB010000001.1"/>
</dbReference>
<dbReference type="EMBL" id="JAAMYB010000001">
    <property type="protein sequence ID" value="MCD3193703.1"/>
    <property type="molecule type" value="Genomic_DNA"/>
</dbReference>
<evidence type="ECO:0000259" key="1">
    <source>
        <dbReference type="PROSITE" id="PS51677"/>
    </source>
</evidence>
<sequence>MFSKIRKFTFCIVSFLMLSILFPLFKITSLGYTCNTKLYTSNNKDKKKVYLTFDDGPTSKVTLDILDVLKKHNVKATFFVVGKEIQNRETVLKKIYDEGHSIGLHTYSHSFNKIYKNDDAFIKEMLDVQKKVKEVIGYESHIIRFPGGSYKRLNKNLLEKLHKNNFKIYDWNVCTEDGVKPKLPVSAYVAKAKKYYPNADRLIVLMHCNSNNQNTVKALPLIIEYYKSLGFEFDCINDNTKEYYYKIRK</sequence>
<dbReference type="Gene3D" id="3.20.20.370">
    <property type="entry name" value="Glycoside hydrolase/deacetylase"/>
    <property type="match status" value="1"/>
</dbReference>
<protein>
    <submittedName>
        <fullName evidence="2">Polysaccharide deacetylase</fullName>
    </submittedName>
</protein>
<dbReference type="InterPro" id="IPR002509">
    <property type="entry name" value="NODB_dom"/>
</dbReference>
<feature type="domain" description="NodB homology" evidence="1">
    <location>
        <begin position="47"/>
        <end position="234"/>
    </location>
</feature>
<dbReference type="AlphaFoldDB" id="A0A9Q3V857"/>
<organism evidence="2 3">
    <name type="scientific">Clostridium botulinum C</name>
    <dbReference type="NCBI Taxonomy" id="36828"/>
    <lineage>
        <taxon>Bacteria</taxon>
        <taxon>Bacillati</taxon>
        <taxon>Bacillota</taxon>
        <taxon>Clostridia</taxon>
        <taxon>Eubacteriales</taxon>
        <taxon>Clostridiaceae</taxon>
        <taxon>Clostridium</taxon>
    </lineage>
</organism>
<dbReference type="InterPro" id="IPR050248">
    <property type="entry name" value="Polysacc_deacetylase_ArnD"/>
</dbReference>
<dbReference type="CDD" id="cd10944">
    <property type="entry name" value="CE4_SmPgdA_like"/>
    <property type="match status" value="1"/>
</dbReference>
<evidence type="ECO:0000313" key="3">
    <source>
        <dbReference type="Proteomes" id="UP000813637"/>
    </source>
</evidence>
<dbReference type="PANTHER" id="PTHR10587">
    <property type="entry name" value="GLYCOSYL TRANSFERASE-RELATED"/>
    <property type="match status" value="1"/>
</dbReference>
<gene>
    <name evidence="2" type="ORF">G8S53_00160</name>
</gene>
<proteinExistence type="predicted"/>